<keyword evidence="1" id="KW-0472">Membrane</keyword>
<name>A0AAU7DXP6_9MICO</name>
<organism evidence="2">
    <name type="scientific">Jonesiaceae bacterium BS-20</name>
    <dbReference type="NCBI Taxonomy" id="3120821"/>
    <lineage>
        <taxon>Bacteria</taxon>
        <taxon>Bacillati</taxon>
        <taxon>Actinomycetota</taxon>
        <taxon>Actinomycetes</taxon>
        <taxon>Micrococcales</taxon>
        <taxon>Jonesiaceae</taxon>
    </lineage>
</organism>
<accession>A0AAU7DXP6</accession>
<dbReference type="AlphaFoldDB" id="A0AAU7DXP6"/>
<sequence>MATDLEGTWKQFWGTGRLWKAFLIALIYLCLYLAAGWVSAEISPAHINLDSVFDSPAGVFYGLTFGLIVGAILLSVFVASLGWFGDLFRRQPVSGRW</sequence>
<keyword evidence="1" id="KW-1133">Transmembrane helix</keyword>
<keyword evidence="1" id="KW-0812">Transmembrane</keyword>
<evidence type="ECO:0000256" key="1">
    <source>
        <dbReference type="SAM" id="Phobius"/>
    </source>
</evidence>
<dbReference type="EMBL" id="CP146203">
    <property type="protein sequence ID" value="XBH22256.1"/>
    <property type="molecule type" value="Genomic_DNA"/>
</dbReference>
<gene>
    <name evidence="2" type="ORF">V5R04_03240</name>
</gene>
<feature type="transmembrane region" description="Helical" evidence="1">
    <location>
        <begin position="60"/>
        <end position="84"/>
    </location>
</feature>
<feature type="transmembrane region" description="Helical" evidence="1">
    <location>
        <begin position="21"/>
        <end position="40"/>
    </location>
</feature>
<evidence type="ECO:0000313" key="2">
    <source>
        <dbReference type="EMBL" id="XBH22256.1"/>
    </source>
</evidence>
<proteinExistence type="predicted"/>
<protein>
    <submittedName>
        <fullName evidence="2">Uncharacterized protein</fullName>
    </submittedName>
</protein>
<reference evidence="2" key="1">
    <citation type="submission" date="2024-02" db="EMBL/GenBank/DDBJ databases">
        <title>Tomenella chthoni gen. nov. sp. nov., a member of the family Jonesiaceae isolated from bat guano.</title>
        <authorList>
            <person name="Miller S.L."/>
            <person name="King J."/>
            <person name="Sankaranarayanan K."/>
            <person name="Lawson P.A."/>
        </authorList>
    </citation>
    <scope>NUCLEOTIDE SEQUENCE</scope>
    <source>
        <strain evidence="2">BS-20</strain>
    </source>
</reference>